<reference evidence="2" key="1">
    <citation type="submission" date="2022-11" db="UniProtKB">
        <authorList>
            <consortium name="WormBaseParasite"/>
        </authorList>
    </citation>
    <scope>IDENTIFICATION</scope>
</reference>
<evidence type="ECO:0000313" key="2">
    <source>
        <dbReference type="WBParaSite" id="PS1159_v2.g11309.t1"/>
    </source>
</evidence>
<protein>
    <submittedName>
        <fullName evidence="2">Uncharacterized protein</fullName>
    </submittedName>
</protein>
<accession>A0AC35EW40</accession>
<name>A0AC35EW40_9BILA</name>
<organism evidence="1 2">
    <name type="scientific">Panagrolaimus sp. PS1159</name>
    <dbReference type="NCBI Taxonomy" id="55785"/>
    <lineage>
        <taxon>Eukaryota</taxon>
        <taxon>Metazoa</taxon>
        <taxon>Ecdysozoa</taxon>
        <taxon>Nematoda</taxon>
        <taxon>Chromadorea</taxon>
        <taxon>Rhabditida</taxon>
        <taxon>Tylenchina</taxon>
        <taxon>Panagrolaimomorpha</taxon>
        <taxon>Panagrolaimoidea</taxon>
        <taxon>Panagrolaimidae</taxon>
        <taxon>Panagrolaimus</taxon>
    </lineage>
</organism>
<proteinExistence type="predicted"/>
<dbReference type="WBParaSite" id="PS1159_v2.g11309.t1">
    <property type="protein sequence ID" value="PS1159_v2.g11309.t1"/>
    <property type="gene ID" value="PS1159_v2.g11309"/>
</dbReference>
<sequence length="152" mass="16746">MKSAIILVVTLFVATLAQDVAVATPQDQPQVDFKAELNKLNDQFSSKFAQFQQQVATGLEKMKSENVPEDFKAKVESMKTDLGKTAAEIKTTYADDFKRIGDSFKTFADKVKTNVAAKQPEIQAAVADAKAKAPGFFDNVKSKFANWFDNQA</sequence>
<dbReference type="Proteomes" id="UP000887580">
    <property type="component" value="Unplaced"/>
</dbReference>
<evidence type="ECO:0000313" key="1">
    <source>
        <dbReference type="Proteomes" id="UP000887580"/>
    </source>
</evidence>